<dbReference type="EMBL" id="JBBMFM010000155">
    <property type="protein sequence ID" value="MEQ2428151.1"/>
    <property type="molecule type" value="Genomic_DNA"/>
</dbReference>
<comment type="caution">
    <text evidence="3">The sequence shown here is derived from an EMBL/GenBank/DDBJ whole genome shotgun (WGS) entry which is preliminary data.</text>
</comment>
<dbReference type="Pfam" id="PF13561">
    <property type="entry name" value="adh_short_C2"/>
    <property type="match status" value="1"/>
</dbReference>
<proteinExistence type="inferred from homology"/>
<dbReference type="Proteomes" id="UP001454086">
    <property type="component" value="Unassembled WGS sequence"/>
</dbReference>
<keyword evidence="3" id="KW-0560">Oxidoreductase</keyword>
<name>A0ABV1DCP0_9FIRM</name>
<accession>A0ABV1DCP0</accession>
<sequence length="248" mass="26361">MAYKIDLTDQVAVVTGAKGGIGAAVATILAEAGADIAICGSSPKEKAEEVLSGIRRLGANAEYWQVDLSQEGNGRKFVQDVIRHFGKVDIVVNNAALASHDWHQSQIINVASPCEIMEESAKDMAKRSYGRIVNISSSCIFSGGTTSAPYNATKAALDSVSRFMAKKYAGKGILINIIAPGPVLTEMAQMRYSKEEFSEHYIPQMPIGRCLLPEDIAGSVLFMASALCSAVCGETLLCDGGRVKLGVK</sequence>
<keyword evidence="2" id="KW-0753">Steroid metabolism</keyword>
<dbReference type="InterPro" id="IPR002347">
    <property type="entry name" value="SDR_fam"/>
</dbReference>
<dbReference type="PANTHER" id="PTHR42879">
    <property type="entry name" value="3-OXOACYL-(ACYL-CARRIER-PROTEIN) REDUCTASE"/>
    <property type="match status" value="1"/>
</dbReference>
<protein>
    <submittedName>
        <fullName evidence="3">SDR family oxidoreductase</fullName>
        <ecNumber evidence="3">1.-.-.-</ecNumber>
    </submittedName>
</protein>
<evidence type="ECO:0000256" key="1">
    <source>
        <dbReference type="ARBA" id="ARBA00006484"/>
    </source>
</evidence>
<dbReference type="InterPro" id="IPR036291">
    <property type="entry name" value="NAD(P)-bd_dom_sf"/>
</dbReference>
<reference evidence="3 4" key="1">
    <citation type="submission" date="2024-03" db="EMBL/GenBank/DDBJ databases">
        <title>Human intestinal bacterial collection.</title>
        <authorList>
            <person name="Pauvert C."/>
            <person name="Hitch T.C.A."/>
            <person name="Clavel T."/>
        </authorList>
    </citation>
    <scope>NUCLEOTIDE SEQUENCE [LARGE SCALE GENOMIC DNA]</scope>
    <source>
        <strain evidence="3 4">CLA-SR-H021</strain>
    </source>
</reference>
<evidence type="ECO:0000256" key="2">
    <source>
        <dbReference type="ARBA" id="ARBA00023221"/>
    </source>
</evidence>
<dbReference type="CDD" id="cd05233">
    <property type="entry name" value="SDR_c"/>
    <property type="match status" value="1"/>
</dbReference>
<dbReference type="PRINTS" id="PR00080">
    <property type="entry name" value="SDRFAMILY"/>
</dbReference>
<keyword evidence="2" id="KW-0443">Lipid metabolism</keyword>
<dbReference type="RefSeq" id="WP_008720877.1">
    <property type="nucleotide sequence ID" value="NZ_JBBMFM010000155.1"/>
</dbReference>
<dbReference type="GO" id="GO:0016491">
    <property type="term" value="F:oxidoreductase activity"/>
    <property type="evidence" value="ECO:0007669"/>
    <property type="project" value="UniProtKB-KW"/>
</dbReference>
<evidence type="ECO:0000313" key="3">
    <source>
        <dbReference type="EMBL" id="MEQ2428151.1"/>
    </source>
</evidence>
<dbReference type="Gene3D" id="3.40.50.720">
    <property type="entry name" value="NAD(P)-binding Rossmann-like Domain"/>
    <property type="match status" value="1"/>
</dbReference>
<dbReference type="SUPFAM" id="SSF51735">
    <property type="entry name" value="NAD(P)-binding Rossmann-fold domains"/>
    <property type="match status" value="1"/>
</dbReference>
<dbReference type="InterPro" id="IPR020904">
    <property type="entry name" value="Sc_DH/Rdtase_CS"/>
</dbReference>
<dbReference type="PRINTS" id="PR00081">
    <property type="entry name" value="GDHRDH"/>
</dbReference>
<organism evidence="3 4">
    <name type="scientific">Enterocloster hominis</name>
    <name type="common">ex Hitch et al. 2024</name>
    <dbReference type="NCBI Taxonomy" id="1917870"/>
    <lineage>
        <taxon>Bacteria</taxon>
        <taxon>Bacillati</taxon>
        <taxon>Bacillota</taxon>
        <taxon>Clostridia</taxon>
        <taxon>Lachnospirales</taxon>
        <taxon>Lachnospiraceae</taxon>
        <taxon>Enterocloster</taxon>
    </lineage>
</organism>
<dbReference type="InterPro" id="IPR050259">
    <property type="entry name" value="SDR"/>
</dbReference>
<dbReference type="EC" id="1.-.-.-" evidence="3"/>
<comment type="similarity">
    <text evidence="1">Belongs to the short-chain dehydrogenases/reductases (SDR) family.</text>
</comment>
<dbReference type="PANTHER" id="PTHR42879:SF2">
    <property type="entry name" value="3-OXOACYL-[ACYL-CARRIER-PROTEIN] REDUCTASE FABG"/>
    <property type="match status" value="1"/>
</dbReference>
<keyword evidence="4" id="KW-1185">Reference proteome</keyword>
<dbReference type="PROSITE" id="PS00061">
    <property type="entry name" value="ADH_SHORT"/>
    <property type="match status" value="1"/>
</dbReference>
<evidence type="ECO:0000313" key="4">
    <source>
        <dbReference type="Proteomes" id="UP001454086"/>
    </source>
</evidence>
<gene>
    <name evidence="3" type="ORF">WMQ36_24630</name>
</gene>